<dbReference type="PANTHER" id="PTHR42942:SF1">
    <property type="entry name" value="ALKYLTRANSFERASE-LIKE PROTEIN 1"/>
    <property type="match status" value="1"/>
</dbReference>
<organism evidence="3 4">
    <name type="scientific">Geomonas oryzisoli</name>
    <dbReference type="NCBI Taxonomy" id="2847992"/>
    <lineage>
        <taxon>Bacteria</taxon>
        <taxon>Pseudomonadati</taxon>
        <taxon>Thermodesulfobacteriota</taxon>
        <taxon>Desulfuromonadia</taxon>
        <taxon>Geobacterales</taxon>
        <taxon>Geobacteraceae</taxon>
        <taxon>Geomonas</taxon>
    </lineage>
</organism>
<dbReference type="EMBL" id="CP076723">
    <property type="protein sequence ID" value="QWV94281.1"/>
    <property type="molecule type" value="Genomic_DNA"/>
</dbReference>
<feature type="domain" description="Methylated-DNA-[protein]-cysteine S-methyltransferase DNA binding" evidence="2">
    <location>
        <begin position="31"/>
        <end position="111"/>
    </location>
</feature>
<evidence type="ECO:0000259" key="2">
    <source>
        <dbReference type="Pfam" id="PF01035"/>
    </source>
</evidence>
<keyword evidence="4" id="KW-1185">Reference proteome</keyword>
<dbReference type="InterPro" id="IPR014048">
    <property type="entry name" value="MethylDNA_cys_MeTrfase_DNA-bd"/>
</dbReference>
<dbReference type="Pfam" id="PF01035">
    <property type="entry name" value="DNA_binding_1"/>
    <property type="match status" value="1"/>
</dbReference>
<dbReference type="PANTHER" id="PTHR42942">
    <property type="entry name" value="6-O-METHYLGUANINE DNA METHYLTRANSFERASE"/>
    <property type="match status" value="1"/>
</dbReference>
<sequence>MAQKAAQPEWEKKVEPTQQNRYRDTVASSTYQHIYAVVSRIPRGQVATYGQVAALAGLPGRARQVGYALSALNDPSIPWHRVINAKGEISLRSGGSAGDELQRLRLEEEGVGFDSHGRIPLHIYRWQP</sequence>
<name>A0ABX8J8C6_9BACT</name>
<dbReference type="CDD" id="cd06445">
    <property type="entry name" value="ATase"/>
    <property type="match status" value="1"/>
</dbReference>
<protein>
    <submittedName>
        <fullName evidence="3">MGMT family protein</fullName>
    </submittedName>
</protein>
<dbReference type="InterPro" id="IPR052520">
    <property type="entry name" value="ATL_DNA_repair"/>
</dbReference>
<gene>
    <name evidence="3" type="ORF">KP004_03595</name>
</gene>
<feature type="region of interest" description="Disordered" evidence="1">
    <location>
        <begin position="1"/>
        <end position="21"/>
    </location>
</feature>
<proteinExistence type="predicted"/>
<evidence type="ECO:0000313" key="4">
    <source>
        <dbReference type="Proteomes" id="UP000683557"/>
    </source>
</evidence>
<accession>A0ABX8J8C6</accession>
<dbReference type="Proteomes" id="UP000683557">
    <property type="component" value="Chromosome"/>
</dbReference>
<evidence type="ECO:0000313" key="3">
    <source>
        <dbReference type="EMBL" id="QWV94281.1"/>
    </source>
</evidence>
<reference evidence="3 4" key="1">
    <citation type="submission" date="2021-06" db="EMBL/GenBank/DDBJ databases">
        <title>Gemonas diversity in paddy soil.</title>
        <authorList>
            <person name="Liu G."/>
        </authorList>
    </citation>
    <scope>NUCLEOTIDE SEQUENCE [LARGE SCALE GENOMIC DNA]</scope>
    <source>
        <strain evidence="3 4">RG10</strain>
    </source>
</reference>
<evidence type="ECO:0000256" key="1">
    <source>
        <dbReference type="SAM" id="MobiDB-lite"/>
    </source>
</evidence>